<keyword evidence="4" id="KW-1185">Reference proteome</keyword>
<evidence type="ECO:0000313" key="3">
    <source>
        <dbReference type="EMBL" id="GGS65138.1"/>
    </source>
</evidence>
<proteinExistence type="predicted"/>
<feature type="region of interest" description="Disordered" evidence="1">
    <location>
        <begin position="78"/>
        <end position="101"/>
    </location>
</feature>
<feature type="region of interest" description="Disordered" evidence="1">
    <location>
        <begin position="165"/>
        <end position="193"/>
    </location>
</feature>
<evidence type="ECO:0000256" key="1">
    <source>
        <dbReference type="SAM" id="MobiDB-lite"/>
    </source>
</evidence>
<name>A0ABQ2TGD5_STRBA</name>
<comment type="caution">
    <text evidence="3">The sequence shown here is derived from an EMBL/GenBank/DDBJ whole genome shotgun (WGS) entry which is preliminary data.</text>
</comment>
<feature type="compositionally biased region" description="Basic and acidic residues" evidence="1">
    <location>
        <begin position="78"/>
        <end position="87"/>
    </location>
</feature>
<feature type="compositionally biased region" description="Basic and acidic residues" evidence="1">
    <location>
        <begin position="167"/>
        <end position="191"/>
    </location>
</feature>
<dbReference type="Proteomes" id="UP000659767">
    <property type="component" value="Unassembled WGS sequence"/>
</dbReference>
<feature type="compositionally biased region" description="Polar residues" evidence="1">
    <location>
        <begin position="89"/>
        <end position="101"/>
    </location>
</feature>
<dbReference type="PROSITE" id="PS51257">
    <property type="entry name" value="PROKAR_LIPOPROTEIN"/>
    <property type="match status" value="1"/>
</dbReference>
<feature type="signal peptide" evidence="2">
    <location>
        <begin position="1"/>
        <end position="20"/>
    </location>
</feature>
<organism evidence="3 4">
    <name type="scientific">Streptomyces badius</name>
    <dbReference type="NCBI Taxonomy" id="1941"/>
    <lineage>
        <taxon>Bacteria</taxon>
        <taxon>Bacillati</taxon>
        <taxon>Actinomycetota</taxon>
        <taxon>Actinomycetes</taxon>
        <taxon>Kitasatosporales</taxon>
        <taxon>Streptomycetaceae</taxon>
        <taxon>Streptomyces</taxon>
    </lineage>
</organism>
<gene>
    <name evidence="3" type="ORF">GCM10010253_45020</name>
</gene>
<reference evidence="4" key="1">
    <citation type="journal article" date="2019" name="Int. J. Syst. Evol. Microbiol.">
        <title>The Global Catalogue of Microorganisms (GCM) 10K type strain sequencing project: providing services to taxonomists for standard genome sequencing and annotation.</title>
        <authorList>
            <consortium name="The Broad Institute Genomics Platform"/>
            <consortium name="The Broad Institute Genome Sequencing Center for Infectious Disease"/>
            <person name="Wu L."/>
            <person name="Ma J."/>
        </authorList>
    </citation>
    <scope>NUCLEOTIDE SEQUENCE [LARGE SCALE GENOMIC DNA]</scope>
    <source>
        <strain evidence="4">JCM 4350</strain>
    </source>
</reference>
<protein>
    <recommendedName>
        <fullName evidence="5">Lipoprotein</fullName>
    </recommendedName>
</protein>
<evidence type="ECO:0000313" key="4">
    <source>
        <dbReference type="Proteomes" id="UP000659767"/>
    </source>
</evidence>
<sequence>MRMRILSIVGAAALTLGVTACSSSSDTGSTESVRSAGGFWGSHTAHGSSEADPPMSLTAIAERADLVVLGTIAGVEEGKDYTEEGKPPNRTSNLSIGVEQSSDTGVSEAVVEITRDTATSLTDIQANLPKGRYVFYLSSWYDGPDGPVYRCASPAKCVVGVEEGDLETPRDPEAAEELRVPAEADRQKAAKNDSLTVEQVYDLSAEAVPASGSAS</sequence>
<accession>A0ABQ2TGD5</accession>
<keyword evidence="2" id="KW-0732">Signal</keyword>
<evidence type="ECO:0008006" key="5">
    <source>
        <dbReference type="Google" id="ProtNLM"/>
    </source>
</evidence>
<evidence type="ECO:0000256" key="2">
    <source>
        <dbReference type="SAM" id="SignalP"/>
    </source>
</evidence>
<feature type="chain" id="PRO_5046653166" description="Lipoprotein" evidence="2">
    <location>
        <begin position="21"/>
        <end position="215"/>
    </location>
</feature>
<dbReference type="EMBL" id="BMSZ01000013">
    <property type="protein sequence ID" value="GGS65138.1"/>
    <property type="molecule type" value="Genomic_DNA"/>
</dbReference>